<protein>
    <submittedName>
        <fullName evidence="1">Uncharacterized protein</fullName>
    </submittedName>
</protein>
<evidence type="ECO:0000313" key="2">
    <source>
        <dbReference type="Proteomes" id="UP000006697"/>
    </source>
</evidence>
<dbReference type="Proteomes" id="UP000006697">
    <property type="component" value="Chromosome"/>
</dbReference>
<keyword evidence="2" id="KW-1185">Reference proteome</keyword>
<dbReference type="OrthoDB" id="8778391at2"/>
<organism evidence="1 2">
    <name type="scientific">Herminiimonas arsenicoxydans</name>
    <dbReference type="NCBI Taxonomy" id="204773"/>
    <lineage>
        <taxon>Bacteria</taxon>
        <taxon>Pseudomonadati</taxon>
        <taxon>Pseudomonadota</taxon>
        <taxon>Betaproteobacteria</taxon>
        <taxon>Burkholderiales</taxon>
        <taxon>Oxalobacteraceae</taxon>
        <taxon>Herminiimonas</taxon>
    </lineage>
</organism>
<dbReference type="eggNOG" id="ENOG5030003">
    <property type="taxonomic scope" value="Bacteria"/>
</dbReference>
<dbReference type="EMBL" id="CU207211">
    <property type="protein sequence ID" value="CAL61378.1"/>
    <property type="molecule type" value="Genomic_DNA"/>
</dbReference>
<dbReference type="AlphaFoldDB" id="A4G4E1"/>
<evidence type="ECO:0000313" key="1">
    <source>
        <dbReference type="EMBL" id="CAL61378.1"/>
    </source>
</evidence>
<accession>A4G4E1</accession>
<reference evidence="1 2" key="1">
    <citation type="journal article" date="2007" name="PLoS Genet.">
        <title>A tale of two oxidation states: bacterial colonization of arsenic-rich environments.</title>
        <authorList>
            <person name="Muller D."/>
            <person name="Medigue C."/>
            <person name="Koechler S."/>
            <person name="Barbe V."/>
            <person name="Barakat M."/>
            <person name="Talla E."/>
            <person name="Bonnefoy V."/>
            <person name="Krin E."/>
            <person name="Arsene-Ploetze F."/>
            <person name="Carapito C."/>
            <person name="Chandler M."/>
            <person name="Cournoyer B."/>
            <person name="Cruveiller S."/>
            <person name="Dossat C."/>
            <person name="Duval S."/>
            <person name="Heymann M."/>
            <person name="Leize E."/>
            <person name="Lieutaud A."/>
            <person name="Lievremont D."/>
            <person name="Makita Y."/>
            <person name="Mangenot S."/>
            <person name="Nitschke W."/>
            <person name="Ortet P."/>
            <person name="Perdrial N."/>
            <person name="Schoepp B."/>
            <person name="Siguier N."/>
            <person name="Simeonova D.D."/>
            <person name="Rouy Z."/>
            <person name="Segurens B."/>
            <person name="Turlin E."/>
            <person name="Vallenet D."/>
            <person name="Van Dorsselaer A."/>
            <person name="Weiss S."/>
            <person name="Weissenbach J."/>
            <person name="Lett M.C."/>
            <person name="Danchin A."/>
            <person name="Bertin P.N."/>
        </authorList>
    </citation>
    <scope>NUCLEOTIDE SEQUENCE [LARGE SCALE GENOMIC DNA]</scope>
    <source>
        <strain evidence="2">ULPAs1</strain>
    </source>
</reference>
<dbReference type="HOGENOM" id="CLU_2716897_0_0_4"/>
<gene>
    <name evidence="1" type="ordered locus">HEAR1201</name>
</gene>
<proteinExistence type="predicted"/>
<sequence length="72" mass="8218">MQINEEFKVQNAAGKPLIMLKISKGISYLDFGMAHLPRDFEGYMVKHTDQVALPQSDGSFKLKDTEEVFKRV</sequence>
<name>A4G4E1_HERAR</name>
<dbReference type="KEGG" id="har:HEAR1201"/>